<accession>A0A822CXV2</accession>
<evidence type="ECO:0000313" key="2">
    <source>
        <dbReference type="Proteomes" id="UP000663848"/>
    </source>
</evidence>
<gene>
    <name evidence="1" type="ORF">QYT958_LOCUS42258</name>
</gene>
<comment type="caution">
    <text evidence="1">The sequence shown here is derived from an EMBL/GenBank/DDBJ whole genome shotgun (WGS) entry which is preliminary data.</text>
</comment>
<protein>
    <submittedName>
        <fullName evidence="1">Uncharacterized protein</fullName>
    </submittedName>
</protein>
<proteinExistence type="predicted"/>
<evidence type="ECO:0000313" key="1">
    <source>
        <dbReference type="EMBL" id="CAF5054303.1"/>
    </source>
</evidence>
<feature type="non-terminal residue" evidence="1">
    <location>
        <position position="34"/>
    </location>
</feature>
<reference evidence="1" key="1">
    <citation type="submission" date="2021-02" db="EMBL/GenBank/DDBJ databases">
        <authorList>
            <person name="Nowell W R."/>
        </authorList>
    </citation>
    <scope>NUCLEOTIDE SEQUENCE</scope>
</reference>
<dbReference type="EMBL" id="CAJOBR010052526">
    <property type="protein sequence ID" value="CAF5054303.1"/>
    <property type="molecule type" value="Genomic_DNA"/>
</dbReference>
<organism evidence="1 2">
    <name type="scientific">Rotaria socialis</name>
    <dbReference type="NCBI Taxonomy" id="392032"/>
    <lineage>
        <taxon>Eukaryota</taxon>
        <taxon>Metazoa</taxon>
        <taxon>Spiralia</taxon>
        <taxon>Gnathifera</taxon>
        <taxon>Rotifera</taxon>
        <taxon>Eurotatoria</taxon>
        <taxon>Bdelloidea</taxon>
        <taxon>Philodinida</taxon>
        <taxon>Philodinidae</taxon>
        <taxon>Rotaria</taxon>
    </lineage>
</organism>
<name>A0A822CXV2_9BILA</name>
<dbReference type="Proteomes" id="UP000663848">
    <property type="component" value="Unassembled WGS sequence"/>
</dbReference>
<sequence>MKHQLTPEQMQRRMKAFTLTKRMKRVQEQRRAMY</sequence>
<dbReference type="AlphaFoldDB" id="A0A822CXV2"/>